<feature type="transmembrane region" description="Helical" evidence="6">
    <location>
        <begin position="141"/>
        <end position="161"/>
    </location>
</feature>
<dbReference type="SUPFAM" id="SSF81342">
    <property type="entry name" value="Transmembrane di-heme cytochromes"/>
    <property type="match status" value="1"/>
</dbReference>
<sequence length="201" mass="23145">MPSTKPYQPLILRILHGITALLVISAAITGFLVYDSWDGRFGRLALTLKNREFIDIHGTFGFFFLPIMILFTIYSIRVGYRRLIQANSFSKLKEFGKPIWWYTLQRFANSLMLISALFALLSGKFQDENWLPEGQLNHPWYYAHLIAWCGVVVALALHLLMSVKVGGIPLLLSMFDAKIHPDDSPKLWSEKVKIWLRNPHL</sequence>
<keyword evidence="3 6" id="KW-0812">Transmembrane</keyword>
<feature type="transmembrane region" description="Helical" evidence="6">
    <location>
        <begin position="54"/>
        <end position="78"/>
    </location>
</feature>
<accession>A0ABV4WS55</accession>
<reference evidence="8 9" key="1">
    <citation type="submission" date="2024-09" db="EMBL/GenBank/DDBJ databases">
        <title>Floridaenema gen nov. (Aerosakkonemataceae, Aerosakkonematales ord. nov., Cyanobacteria) from benthic tropical and subtropical fresh waters, with the description of four new species.</title>
        <authorList>
            <person name="Moretto J.A."/>
            <person name="Berthold D.E."/>
            <person name="Lefler F.W."/>
            <person name="Huang I.-S."/>
            <person name="Laughinghouse H. IV."/>
        </authorList>
    </citation>
    <scope>NUCLEOTIDE SEQUENCE [LARGE SCALE GENOMIC DNA]</scope>
    <source>
        <strain evidence="8 9">BLCC-F167</strain>
    </source>
</reference>
<keyword evidence="9" id="KW-1185">Reference proteome</keyword>
<dbReference type="Proteomes" id="UP001576780">
    <property type="component" value="Unassembled WGS sequence"/>
</dbReference>
<feature type="domain" description="Cytochrome b561 bacterial/Ni-hydrogenase" evidence="7">
    <location>
        <begin position="8"/>
        <end position="175"/>
    </location>
</feature>
<evidence type="ECO:0000313" key="9">
    <source>
        <dbReference type="Proteomes" id="UP001576780"/>
    </source>
</evidence>
<evidence type="ECO:0000256" key="5">
    <source>
        <dbReference type="ARBA" id="ARBA00023136"/>
    </source>
</evidence>
<name>A0ABV4WS55_9CYAN</name>
<organism evidence="8 9">
    <name type="scientific">Floridaenema evergladense BLCC-F167</name>
    <dbReference type="NCBI Taxonomy" id="3153639"/>
    <lineage>
        <taxon>Bacteria</taxon>
        <taxon>Bacillati</taxon>
        <taxon>Cyanobacteriota</taxon>
        <taxon>Cyanophyceae</taxon>
        <taxon>Oscillatoriophycideae</taxon>
        <taxon>Aerosakkonematales</taxon>
        <taxon>Aerosakkonemataceae</taxon>
        <taxon>Floridanema</taxon>
        <taxon>Floridanema evergladense</taxon>
    </lineage>
</organism>
<evidence type="ECO:0000256" key="6">
    <source>
        <dbReference type="SAM" id="Phobius"/>
    </source>
</evidence>
<proteinExistence type="predicted"/>
<keyword evidence="5 6" id="KW-0472">Membrane</keyword>
<keyword evidence="2" id="KW-1003">Cell membrane</keyword>
<dbReference type="Gene3D" id="1.20.950.20">
    <property type="entry name" value="Transmembrane di-heme cytochromes, Chain C"/>
    <property type="match status" value="1"/>
</dbReference>
<feature type="transmembrane region" description="Helical" evidence="6">
    <location>
        <begin position="99"/>
        <end position="121"/>
    </location>
</feature>
<dbReference type="Pfam" id="PF01292">
    <property type="entry name" value="Ni_hydr_CYTB"/>
    <property type="match status" value="1"/>
</dbReference>
<evidence type="ECO:0000313" key="8">
    <source>
        <dbReference type="EMBL" id="MFB2837934.1"/>
    </source>
</evidence>
<gene>
    <name evidence="8" type="ORF">ACE1CA_25820</name>
</gene>
<evidence type="ECO:0000256" key="1">
    <source>
        <dbReference type="ARBA" id="ARBA00004651"/>
    </source>
</evidence>
<evidence type="ECO:0000259" key="7">
    <source>
        <dbReference type="Pfam" id="PF01292"/>
    </source>
</evidence>
<evidence type="ECO:0000256" key="4">
    <source>
        <dbReference type="ARBA" id="ARBA00022989"/>
    </source>
</evidence>
<dbReference type="EMBL" id="JBHFNT010000229">
    <property type="protein sequence ID" value="MFB2837934.1"/>
    <property type="molecule type" value="Genomic_DNA"/>
</dbReference>
<dbReference type="InterPro" id="IPR016174">
    <property type="entry name" value="Di-haem_cyt_TM"/>
</dbReference>
<feature type="transmembrane region" description="Helical" evidence="6">
    <location>
        <begin position="12"/>
        <end position="34"/>
    </location>
</feature>
<comment type="caution">
    <text evidence="8">The sequence shown here is derived from an EMBL/GenBank/DDBJ whole genome shotgun (WGS) entry which is preliminary data.</text>
</comment>
<comment type="subcellular location">
    <subcellularLocation>
        <location evidence="1">Cell membrane</location>
        <topology evidence="1">Multi-pass membrane protein</topology>
    </subcellularLocation>
</comment>
<evidence type="ECO:0000256" key="3">
    <source>
        <dbReference type="ARBA" id="ARBA00022692"/>
    </source>
</evidence>
<keyword evidence="4 6" id="KW-1133">Transmembrane helix</keyword>
<dbReference type="InterPro" id="IPR011577">
    <property type="entry name" value="Cyt_b561_bac/Ni-Hgenase"/>
</dbReference>
<evidence type="ECO:0000256" key="2">
    <source>
        <dbReference type="ARBA" id="ARBA00022475"/>
    </source>
</evidence>
<protein>
    <submittedName>
        <fullName evidence="8">Cytochrome b/b6 domain-containing protein</fullName>
    </submittedName>
</protein>
<dbReference type="RefSeq" id="WP_413280270.1">
    <property type="nucleotide sequence ID" value="NZ_JBHFNT010000229.1"/>
</dbReference>